<feature type="chain" id="PRO_5040450676" description="Lipoprotein" evidence="1">
    <location>
        <begin position="24"/>
        <end position="166"/>
    </location>
</feature>
<evidence type="ECO:0008006" key="4">
    <source>
        <dbReference type="Google" id="ProtNLM"/>
    </source>
</evidence>
<protein>
    <recommendedName>
        <fullName evidence="4">Lipoprotein</fullName>
    </recommendedName>
</protein>
<dbReference type="PROSITE" id="PS51257">
    <property type="entry name" value="PROKAR_LIPOPROTEIN"/>
    <property type="match status" value="1"/>
</dbReference>
<dbReference type="Proteomes" id="UP000482671">
    <property type="component" value="Unassembled WGS sequence"/>
</dbReference>
<evidence type="ECO:0000313" key="3">
    <source>
        <dbReference type="Proteomes" id="UP000482671"/>
    </source>
</evidence>
<dbReference type="RefSeq" id="WP_005646578.1">
    <property type="nucleotide sequence ID" value="NZ_CP085927.1"/>
</dbReference>
<sequence>MNNKVSFILLFTSLLLSSCSTYNKVHPLSSVCSYKDGIWGNWKSTISFNSYDYSVRTQYNSQYLTVYIYKSYSHPSEYDIKIEIDKYSKKYQSEGWYSFKGKISIGKYPSFTIDTEYKDWGKTNYCDFLCDENMVKSINKNGLKGTINSFYINSNYDKVGLGFTFH</sequence>
<dbReference type="EMBL" id="WNDD01000035">
    <property type="protein sequence ID" value="MTV03821.1"/>
    <property type="molecule type" value="Genomic_DNA"/>
</dbReference>
<comment type="caution">
    <text evidence="2">The sequence shown here is derived from an EMBL/GenBank/DDBJ whole genome shotgun (WGS) entry which is preliminary data.</text>
</comment>
<name>A0A9Q4RHR0_9BACT</name>
<accession>A0A9Q4RHR0</accession>
<evidence type="ECO:0000313" key="2">
    <source>
        <dbReference type="EMBL" id="MTV03821.1"/>
    </source>
</evidence>
<feature type="signal peptide" evidence="1">
    <location>
        <begin position="1"/>
        <end position="23"/>
    </location>
</feature>
<organism evidence="2 3">
    <name type="scientific">Parabacteroides merdae</name>
    <dbReference type="NCBI Taxonomy" id="46503"/>
    <lineage>
        <taxon>Bacteria</taxon>
        <taxon>Pseudomonadati</taxon>
        <taxon>Bacteroidota</taxon>
        <taxon>Bacteroidia</taxon>
        <taxon>Bacteroidales</taxon>
        <taxon>Tannerellaceae</taxon>
        <taxon>Parabacteroides</taxon>
    </lineage>
</organism>
<dbReference type="AlphaFoldDB" id="A0A9Q4RHR0"/>
<reference evidence="2 3" key="1">
    <citation type="journal article" date="2019" name="Nat. Med.">
        <title>A library of human gut bacterial isolates paired with longitudinal multiomics data enables mechanistic microbiome research.</title>
        <authorList>
            <person name="Poyet M."/>
            <person name="Groussin M."/>
            <person name="Gibbons S.M."/>
            <person name="Avila-Pacheco J."/>
            <person name="Jiang X."/>
            <person name="Kearney S.M."/>
            <person name="Perrotta A.R."/>
            <person name="Berdy B."/>
            <person name="Zhao S."/>
            <person name="Lieberman T.D."/>
            <person name="Swanson P.K."/>
            <person name="Smith M."/>
            <person name="Roesemann S."/>
            <person name="Alexander J.E."/>
            <person name="Rich S.A."/>
            <person name="Livny J."/>
            <person name="Vlamakis H."/>
            <person name="Clish C."/>
            <person name="Bullock K."/>
            <person name="Deik A."/>
            <person name="Scott J."/>
            <person name="Pierce K.A."/>
            <person name="Xavier R.J."/>
            <person name="Alm E.J."/>
        </authorList>
    </citation>
    <scope>NUCLEOTIDE SEQUENCE [LARGE SCALE GENOMIC DNA]</scope>
    <source>
        <strain evidence="2 3">BIOML-A11</strain>
    </source>
</reference>
<evidence type="ECO:0000256" key="1">
    <source>
        <dbReference type="SAM" id="SignalP"/>
    </source>
</evidence>
<keyword evidence="1" id="KW-0732">Signal</keyword>
<gene>
    <name evidence="2" type="ORF">GME02_19740</name>
</gene>
<dbReference type="GeneID" id="49205007"/>
<proteinExistence type="predicted"/>